<gene>
    <name evidence="1" type="ORF">SMAX5B_013797</name>
</gene>
<dbReference type="EMBL" id="CP026258">
    <property type="protein sequence ID" value="AWP15577.1"/>
    <property type="molecule type" value="Genomic_DNA"/>
</dbReference>
<proteinExistence type="predicted"/>
<accession>A0A2U9CGE1</accession>
<keyword evidence="2" id="KW-1185">Reference proteome</keyword>
<evidence type="ECO:0000313" key="1">
    <source>
        <dbReference type="EMBL" id="AWP15577.1"/>
    </source>
</evidence>
<dbReference type="EMBL" id="CP026258">
    <property type="protein sequence ID" value="AWP15575.1"/>
    <property type="molecule type" value="Genomic_DNA"/>
</dbReference>
<reference evidence="1 2" key="1">
    <citation type="submission" date="2017-12" db="EMBL/GenBank/DDBJ databases">
        <title>Integrating genomic resources of turbot (Scophthalmus maximus) in depth evaluation of genetic and physical mapping variation across individuals.</title>
        <authorList>
            <person name="Martinez P."/>
        </authorList>
    </citation>
    <scope>NUCLEOTIDE SEQUENCE [LARGE SCALE GENOMIC DNA]</scope>
</reference>
<dbReference type="EMBL" id="CP026258">
    <property type="protein sequence ID" value="AWP15576.1"/>
    <property type="molecule type" value="Genomic_DNA"/>
</dbReference>
<dbReference type="Proteomes" id="UP000246464">
    <property type="component" value="Chromosome 16"/>
</dbReference>
<name>A0A2U9CGE1_SCOMX</name>
<organism evidence="1 2">
    <name type="scientific">Scophthalmus maximus</name>
    <name type="common">Turbot</name>
    <name type="synonym">Psetta maxima</name>
    <dbReference type="NCBI Taxonomy" id="52904"/>
    <lineage>
        <taxon>Eukaryota</taxon>
        <taxon>Metazoa</taxon>
        <taxon>Chordata</taxon>
        <taxon>Craniata</taxon>
        <taxon>Vertebrata</taxon>
        <taxon>Euteleostomi</taxon>
        <taxon>Actinopterygii</taxon>
        <taxon>Neopterygii</taxon>
        <taxon>Teleostei</taxon>
        <taxon>Neoteleostei</taxon>
        <taxon>Acanthomorphata</taxon>
        <taxon>Carangaria</taxon>
        <taxon>Pleuronectiformes</taxon>
        <taxon>Pleuronectoidei</taxon>
        <taxon>Scophthalmidae</taxon>
        <taxon>Scophthalmus</taxon>
    </lineage>
</organism>
<protein>
    <submittedName>
        <fullName evidence="1">Uncharacterized protein</fullName>
    </submittedName>
</protein>
<sequence>MGNIHSACQMSNHSHRNVRVFITEKAVEIDGFVTSEPGGDDKISPALPEDKKSCFKTDINFIRVLASQTREVPWEAQHFVSIFVEDDDDQDICSRNIIHNMAMSAPVTVLLYDV</sequence>
<dbReference type="AlphaFoldDB" id="A0A2U9CGE1"/>
<evidence type="ECO:0000313" key="2">
    <source>
        <dbReference type="Proteomes" id="UP000246464"/>
    </source>
</evidence>